<evidence type="ECO:0000256" key="1">
    <source>
        <dbReference type="ARBA" id="ARBA00022676"/>
    </source>
</evidence>
<evidence type="ECO:0008006" key="7">
    <source>
        <dbReference type="Google" id="ProtNLM"/>
    </source>
</evidence>
<evidence type="ECO:0000259" key="4">
    <source>
        <dbReference type="Pfam" id="PF13439"/>
    </source>
</evidence>
<dbReference type="EMBL" id="BSUO01000001">
    <property type="protein sequence ID" value="GMA40692.1"/>
    <property type="molecule type" value="Genomic_DNA"/>
</dbReference>
<protein>
    <recommendedName>
        <fullName evidence="7">GT2 family glycosyltransferase</fullName>
    </recommendedName>
</protein>
<feature type="domain" description="Glycosyltransferase 2-like" evidence="3">
    <location>
        <begin position="9"/>
        <end position="119"/>
    </location>
</feature>
<reference evidence="6" key="1">
    <citation type="journal article" date="2019" name="Int. J. Syst. Evol. Microbiol.">
        <title>The Global Catalogue of Microorganisms (GCM) 10K type strain sequencing project: providing services to taxonomists for standard genome sequencing and annotation.</title>
        <authorList>
            <consortium name="The Broad Institute Genomics Platform"/>
            <consortium name="The Broad Institute Genome Sequencing Center for Infectious Disease"/>
            <person name="Wu L."/>
            <person name="Ma J."/>
        </authorList>
    </citation>
    <scope>NUCLEOTIDE SEQUENCE [LARGE SCALE GENOMIC DNA]</scope>
    <source>
        <strain evidence="6">NBRC 113072</strain>
    </source>
</reference>
<dbReference type="Pfam" id="PF13439">
    <property type="entry name" value="Glyco_transf_4"/>
    <property type="match status" value="1"/>
</dbReference>
<dbReference type="Proteomes" id="UP001157126">
    <property type="component" value="Unassembled WGS sequence"/>
</dbReference>
<proteinExistence type="predicted"/>
<dbReference type="Gene3D" id="3.40.50.2000">
    <property type="entry name" value="Glycogen Phosphorylase B"/>
    <property type="match status" value="2"/>
</dbReference>
<evidence type="ECO:0000313" key="5">
    <source>
        <dbReference type="EMBL" id="GMA40692.1"/>
    </source>
</evidence>
<dbReference type="SUPFAM" id="SSF53448">
    <property type="entry name" value="Nucleotide-diphospho-sugar transferases"/>
    <property type="match status" value="1"/>
</dbReference>
<dbReference type="CDD" id="cd04186">
    <property type="entry name" value="GT_2_like_c"/>
    <property type="match status" value="1"/>
</dbReference>
<evidence type="ECO:0000259" key="3">
    <source>
        <dbReference type="Pfam" id="PF00535"/>
    </source>
</evidence>
<dbReference type="InterPro" id="IPR001173">
    <property type="entry name" value="Glyco_trans_2-like"/>
</dbReference>
<sequence>MKRPTSPDVLIVSYRRADLLQRCLESVERHLPDSTVYVWDNASDGSPDIRRLSTTRPEVRWTFHDENIGFAAAVNRLVRMSDSPTFFLLNPDAELVSDLTGCREALRSADVAAAAPWIADERHRPWDNAHREPTLLRQLVNYAGWEDRLGRLSVLSMAYARQPHEVNGYLTGAGLLISRAAWFFVGEFDERYFLYGEEADWCRRARSQGYTLASVPEKGIVHRAAGTVSDVAAATSRSATLLQENRVRYLTIHHGRASGRAFEISTAAIDRLQPSKRRVRRASAADFVITSPTLSFGGAERQRVALANGLAAAGEKVTLRLLQAEGDLREHVAPNVDVRVAPYHSVARDAGARTLLITGTTRIELAYGAAWRAANAPRARWVVANHHYAAPDSPVFRSGDSALMRLADGMIYLAEGHRRDHAVHQKLDRGRYWVVPNGIDPSGFEPESTEEERTAPTVVSIGRLADFKQVPLLVRALSRLEHLQWVFDIWGDGPDRDTIRAAIPASLTERIRLRGWCTDVAGVLAGADLFCTSSRFEAQPMTILEAMAAGLPVASSAVASVPEVLHGGAGVLVEPNTVDAWVAALEPLLRDDGARRRIGDAGRARVLDRYTEAVMIDKYRNVRDEVFAR</sequence>
<dbReference type="InterPro" id="IPR028098">
    <property type="entry name" value="Glyco_trans_4-like_N"/>
</dbReference>
<dbReference type="Pfam" id="PF13692">
    <property type="entry name" value="Glyco_trans_1_4"/>
    <property type="match status" value="1"/>
</dbReference>
<dbReference type="SUPFAM" id="SSF53756">
    <property type="entry name" value="UDP-Glycosyltransferase/glycogen phosphorylase"/>
    <property type="match status" value="1"/>
</dbReference>
<keyword evidence="6" id="KW-1185">Reference proteome</keyword>
<feature type="domain" description="Glycosyltransferase subfamily 4-like N-terminal" evidence="4">
    <location>
        <begin position="296"/>
        <end position="441"/>
    </location>
</feature>
<gene>
    <name evidence="5" type="ORF">GCM10025883_27370</name>
</gene>
<dbReference type="Pfam" id="PF00535">
    <property type="entry name" value="Glycos_transf_2"/>
    <property type="match status" value="1"/>
</dbReference>
<accession>A0ABQ6IS07</accession>
<comment type="caution">
    <text evidence="5">The sequence shown here is derived from an EMBL/GenBank/DDBJ whole genome shotgun (WGS) entry which is preliminary data.</text>
</comment>
<keyword evidence="1" id="KW-0328">Glycosyltransferase</keyword>
<organism evidence="5 6">
    <name type="scientific">Mobilicoccus caccae</name>
    <dbReference type="NCBI Taxonomy" id="1859295"/>
    <lineage>
        <taxon>Bacteria</taxon>
        <taxon>Bacillati</taxon>
        <taxon>Actinomycetota</taxon>
        <taxon>Actinomycetes</taxon>
        <taxon>Micrococcales</taxon>
        <taxon>Dermatophilaceae</taxon>
        <taxon>Mobilicoccus</taxon>
    </lineage>
</organism>
<dbReference type="PANTHER" id="PTHR12526">
    <property type="entry name" value="GLYCOSYLTRANSFERASE"/>
    <property type="match status" value="1"/>
</dbReference>
<name>A0ABQ6IS07_9MICO</name>
<dbReference type="InterPro" id="IPR029044">
    <property type="entry name" value="Nucleotide-diphossugar_trans"/>
</dbReference>
<dbReference type="CDD" id="cd03801">
    <property type="entry name" value="GT4_PimA-like"/>
    <property type="match status" value="1"/>
</dbReference>
<dbReference type="Gene3D" id="3.90.550.10">
    <property type="entry name" value="Spore Coat Polysaccharide Biosynthesis Protein SpsA, Chain A"/>
    <property type="match status" value="1"/>
</dbReference>
<evidence type="ECO:0000313" key="6">
    <source>
        <dbReference type="Proteomes" id="UP001157126"/>
    </source>
</evidence>
<keyword evidence="2" id="KW-0808">Transferase</keyword>
<evidence type="ECO:0000256" key="2">
    <source>
        <dbReference type="ARBA" id="ARBA00022679"/>
    </source>
</evidence>
<dbReference type="PANTHER" id="PTHR12526:SF636">
    <property type="entry name" value="BLL3647 PROTEIN"/>
    <property type="match status" value="1"/>
</dbReference>